<dbReference type="SMART" id="SM00062">
    <property type="entry name" value="PBPb"/>
    <property type="match status" value="1"/>
</dbReference>
<dbReference type="InterPro" id="IPR051455">
    <property type="entry name" value="Bact_solute-bind_prot3"/>
</dbReference>
<dbReference type="SUPFAM" id="SSF53850">
    <property type="entry name" value="Periplasmic binding protein-like II"/>
    <property type="match status" value="1"/>
</dbReference>
<feature type="chain" id="PRO_5045288027" evidence="5">
    <location>
        <begin position="31"/>
        <end position="335"/>
    </location>
</feature>
<protein>
    <submittedName>
        <fullName evidence="7">Glutamate ABC transporter substrate-binding protein</fullName>
    </submittedName>
</protein>
<comment type="similarity">
    <text evidence="1">Belongs to the bacterial solute-binding protein 3 family.</text>
</comment>
<dbReference type="Gene3D" id="3.40.190.10">
    <property type="entry name" value="Periplasmic binding protein-like II"/>
    <property type="match status" value="2"/>
</dbReference>
<name>A0ABT2RYQ9_9FIRM</name>
<evidence type="ECO:0000313" key="7">
    <source>
        <dbReference type="EMBL" id="MCU6697472.1"/>
    </source>
</evidence>
<keyword evidence="8" id="KW-1185">Reference proteome</keyword>
<evidence type="ECO:0000256" key="1">
    <source>
        <dbReference type="ARBA" id="ARBA00010333"/>
    </source>
</evidence>
<evidence type="ECO:0000256" key="2">
    <source>
        <dbReference type="ARBA" id="ARBA00022448"/>
    </source>
</evidence>
<keyword evidence="3 5" id="KW-0732">Signal</keyword>
<organism evidence="7 8">
    <name type="scientific">Laedolimicola ammoniilytica</name>
    <dbReference type="NCBI Taxonomy" id="2981771"/>
    <lineage>
        <taxon>Bacteria</taxon>
        <taxon>Bacillati</taxon>
        <taxon>Bacillota</taxon>
        <taxon>Clostridia</taxon>
        <taxon>Lachnospirales</taxon>
        <taxon>Lachnospiraceae</taxon>
        <taxon>Laedolimicola</taxon>
    </lineage>
</organism>
<dbReference type="CDD" id="cd13690">
    <property type="entry name" value="PBP2_GluB"/>
    <property type="match status" value="1"/>
</dbReference>
<comment type="caution">
    <text evidence="7">The sequence shown here is derived from an EMBL/GenBank/DDBJ whole genome shotgun (WGS) entry which is preliminary data.</text>
</comment>
<gene>
    <name evidence="7" type="ORF">OCV63_11300</name>
</gene>
<evidence type="ECO:0000313" key="8">
    <source>
        <dbReference type="Proteomes" id="UP001652461"/>
    </source>
</evidence>
<evidence type="ECO:0000256" key="5">
    <source>
        <dbReference type="SAM" id="SignalP"/>
    </source>
</evidence>
<keyword evidence="2" id="KW-0813">Transport</keyword>
<evidence type="ECO:0000256" key="4">
    <source>
        <dbReference type="SAM" id="MobiDB-lite"/>
    </source>
</evidence>
<dbReference type="Pfam" id="PF00497">
    <property type="entry name" value="SBP_bac_3"/>
    <property type="match status" value="1"/>
</dbReference>
<feature type="signal peptide" evidence="5">
    <location>
        <begin position="1"/>
        <end position="30"/>
    </location>
</feature>
<dbReference type="PANTHER" id="PTHR30085">
    <property type="entry name" value="AMINO ACID ABC TRANSPORTER PERMEASE"/>
    <property type="match status" value="1"/>
</dbReference>
<evidence type="ECO:0000256" key="3">
    <source>
        <dbReference type="ARBA" id="ARBA00022729"/>
    </source>
</evidence>
<dbReference type="Proteomes" id="UP001652461">
    <property type="component" value="Unassembled WGS sequence"/>
</dbReference>
<feature type="domain" description="Solute-binding protein family 3/N-terminal" evidence="6">
    <location>
        <begin position="98"/>
        <end position="322"/>
    </location>
</feature>
<proteinExistence type="inferred from homology"/>
<reference evidence="7 8" key="1">
    <citation type="journal article" date="2021" name="ISME Commun">
        <title>Automated analysis of genomic sequences facilitates high-throughput and comprehensive description of bacteria.</title>
        <authorList>
            <person name="Hitch T.C.A."/>
        </authorList>
    </citation>
    <scope>NUCLEOTIDE SEQUENCE [LARGE SCALE GENOMIC DNA]</scope>
    <source>
        <strain evidence="7 8">Sanger_04</strain>
    </source>
</reference>
<accession>A0ABT2RYQ9</accession>
<dbReference type="InterPro" id="IPR001638">
    <property type="entry name" value="Solute-binding_3/MltF_N"/>
</dbReference>
<sequence>MRNLKWLKKSTALLLTIALAGSLAACGSKADETPAAETTQETEAAAEATTEDAAEAEEPVAAEIDKDAFDALLADGIVADDADIAASKWATAVKEAGVLRVGGTRTSFLFSQLDETDNGIRGFDAGLYQLLARYILGDESKYELTQVDSSTRESVLTSDQVDAVFATYSITDARKEVISFAGPYYTSKQAVLVKAGNTDITGVEDLAGKIVATQSGSTGPDILAEYAPEATVQEFANDQEARTALEQGRVDAYVTDYTLLLNAIVKNPGAYEIAGDTFGPEDNYGIGLPLDSDGVAFVNDFLKKIEDNGTWAELWKISLGDRTGIETVPEAPAIE</sequence>
<dbReference type="RefSeq" id="WP_158363927.1">
    <property type="nucleotide sequence ID" value="NZ_JAOQKC010000014.1"/>
</dbReference>
<dbReference type="PANTHER" id="PTHR30085:SF6">
    <property type="entry name" value="ABC TRANSPORTER GLUTAMINE-BINDING PROTEIN GLNH"/>
    <property type="match status" value="1"/>
</dbReference>
<dbReference type="PROSITE" id="PS51257">
    <property type="entry name" value="PROKAR_LIPOPROTEIN"/>
    <property type="match status" value="1"/>
</dbReference>
<evidence type="ECO:0000259" key="6">
    <source>
        <dbReference type="SMART" id="SM00062"/>
    </source>
</evidence>
<feature type="compositionally biased region" description="Low complexity" evidence="4">
    <location>
        <begin position="33"/>
        <end position="48"/>
    </location>
</feature>
<feature type="region of interest" description="Disordered" evidence="4">
    <location>
        <begin position="31"/>
        <end position="53"/>
    </location>
</feature>
<dbReference type="EMBL" id="JAOQKC010000014">
    <property type="protein sequence ID" value="MCU6697472.1"/>
    <property type="molecule type" value="Genomic_DNA"/>
</dbReference>